<sequence length="490" mass="53282">MVNPKFEKMEQTWFPHTTIDELQSKMDEGELTSKELVLIYLSRIARFDQDGPKLNSVIEVNSEALHIAEALDFERAKTGKRGPLHGIPILLKDNIDTADKLHTSAGSLALKDSYAKKDAPLVTKLREAGAVILGKTNMSEWAYFMSTENMPSGYSSRGGQVKNPYGTQFDIGGSSSGSGAAIAAQLATVAIGTETSGSILSPSSQNSLVGIKPTVGLVSRSGMIPISHTQDTAGPMARTVREAVYTLATIMGKDRSDAATLKNPLTAESLLEALKESTLKDVRMGIVRESFFDQLSVEKKAVMEQAIEQLKLGGATIVDNVVMPSAKEKWTIDVLVYEFKANLNAYLSNLSHQVSVRTLNDVIRYNQEDSQVRLQYGQSLLTKSEKTSGTLTEKEYLDALQFDQYHSTINGIDATLAENQLDVLVFPNNIGAAIPAKAGYPSITVPAGYTRKGEPVGITFTSKAFSEEKLIKVASAFEQAMNARKNPQLF</sequence>
<comment type="caution">
    <text evidence="2">The sequence shown here is derived from an EMBL/GenBank/DDBJ whole genome shotgun (WGS) entry which is preliminary data.</text>
</comment>
<gene>
    <name evidence="2" type="ORF">ACFFH4_00105</name>
</gene>
<dbReference type="Proteomes" id="UP001589833">
    <property type="component" value="Unassembled WGS sequence"/>
</dbReference>
<dbReference type="EMBL" id="JBHLTR010000001">
    <property type="protein sequence ID" value="MFC0557454.1"/>
    <property type="molecule type" value="Genomic_DNA"/>
</dbReference>
<dbReference type="PANTHER" id="PTHR42678">
    <property type="entry name" value="AMIDASE"/>
    <property type="match status" value="1"/>
</dbReference>
<keyword evidence="3" id="KW-1185">Reference proteome</keyword>
<proteinExistence type="predicted"/>
<evidence type="ECO:0000313" key="3">
    <source>
        <dbReference type="Proteomes" id="UP001589833"/>
    </source>
</evidence>
<feature type="domain" description="Amidase" evidence="1">
    <location>
        <begin position="35"/>
        <end position="470"/>
    </location>
</feature>
<dbReference type="Gene3D" id="3.90.1300.10">
    <property type="entry name" value="Amidase signature (AS) domain"/>
    <property type="match status" value="1"/>
</dbReference>
<dbReference type="PANTHER" id="PTHR42678:SF34">
    <property type="entry name" value="OS04G0183300 PROTEIN"/>
    <property type="match status" value="1"/>
</dbReference>
<protein>
    <submittedName>
        <fullName evidence="2">Amidase family protein</fullName>
    </submittedName>
</protein>
<name>A0ABV6N9Z1_9BACI</name>
<organism evidence="2 3">
    <name type="scientific">Halalkalibacter alkalisediminis</name>
    <dbReference type="NCBI Taxonomy" id="935616"/>
    <lineage>
        <taxon>Bacteria</taxon>
        <taxon>Bacillati</taxon>
        <taxon>Bacillota</taxon>
        <taxon>Bacilli</taxon>
        <taxon>Bacillales</taxon>
        <taxon>Bacillaceae</taxon>
        <taxon>Halalkalibacter</taxon>
    </lineage>
</organism>
<dbReference type="Pfam" id="PF01425">
    <property type="entry name" value="Amidase"/>
    <property type="match status" value="1"/>
</dbReference>
<dbReference type="RefSeq" id="WP_273845970.1">
    <property type="nucleotide sequence ID" value="NZ_JAQQWT010000015.1"/>
</dbReference>
<evidence type="ECO:0000259" key="1">
    <source>
        <dbReference type="Pfam" id="PF01425"/>
    </source>
</evidence>
<dbReference type="NCBIfam" id="NF005300">
    <property type="entry name" value="PRK06828.1"/>
    <property type="match status" value="1"/>
</dbReference>
<dbReference type="InterPro" id="IPR023631">
    <property type="entry name" value="Amidase_dom"/>
</dbReference>
<evidence type="ECO:0000313" key="2">
    <source>
        <dbReference type="EMBL" id="MFC0557454.1"/>
    </source>
</evidence>
<accession>A0ABV6N9Z1</accession>
<dbReference type="InterPro" id="IPR036928">
    <property type="entry name" value="AS_sf"/>
</dbReference>
<reference evidence="2 3" key="1">
    <citation type="submission" date="2024-09" db="EMBL/GenBank/DDBJ databases">
        <authorList>
            <person name="Sun Q."/>
            <person name="Mori K."/>
        </authorList>
    </citation>
    <scope>NUCLEOTIDE SEQUENCE [LARGE SCALE GENOMIC DNA]</scope>
    <source>
        <strain evidence="2 3">NCAIM B.02301</strain>
    </source>
</reference>
<dbReference type="SUPFAM" id="SSF75304">
    <property type="entry name" value="Amidase signature (AS) enzymes"/>
    <property type="match status" value="1"/>
</dbReference>